<evidence type="ECO:0000313" key="1">
    <source>
        <dbReference type="EMBL" id="KEQ18606.1"/>
    </source>
</evidence>
<accession>A0A081NJI3</accession>
<dbReference type="Proteomes" id="UP000028073">
    <property type="component" value="Unassembled WGS sequence"/>
</dbReference>
<keyword evidence="2" id="KW-1185">Reference proteome</keyword>
<name>A0A081NJI3_9GAMM</name>
<proteinExistence type="predicted"/>
<organism evidence="1 2">
    <name type="scientific">Endozoicomonas numazuensis</name>
    <dbReference type="NCBI Taxonomy" id="1137799"/>
    <lineage>
        <taxon>Bacteria</taxon>
        <taxon>Pseudomonadati</taxon>
        <taxon>Pseudomonadota</taxon>
        <taxon>Gammaproteobacteria</taxon>
        <taxon>Oceanospirillales</taxon>
        <taxon>Endozoicomonadaceae</taxon>
        <taxon>Endozoicomonas</taxon>
    </lineage>
</organism>
<dbReference type="RefSeq" id="WP_034831808.1">
    <property type="nucleotide sequence ID" value="NZ_JOKH01000001.1"/>
</dbReference>
<dbReference type="AlphaFoldDB" id="A0A081NJI3"/>
<gene>
    <name evidence="1" type="ORF">GZ78_00220</name>
</gene>
<dbReference type="OrthoDB" id="7067468at2"/>
<evidence type="ECO:0000313" key="2">
    <source>
        <dbReference type="Proteomes" id="UP000028073"/>
    </source>
</evidence>
<comment type="caution">
    <text evidence="1">The sequence shown here is derived from an EMBL/GenBank/DDBJ whole genome shotgun (WGS) entry which is preliminary data.</text>
</comment>
<dbReference type="STRING" id="1137799.GZ78_00220"/>
<dbReference type="EMBL" id="JOKH01000001">
    <property type="protein sequence ID" value="KEQ18606.1"/>
    <property type="molecule type" value="Genomic_DNA"/>
</dbReference>
<evidence type="ECO:0008006" key="3">
    <source>
        <dbReference type="Google" id="ProtNLM"/>
    </source>
</evidence>
<sequence>MSSTLNIPEIQAKLTLSLKDIYPLALNADEQLEVLQKEEKGKFSAIFQPDSGFSASANRFLPYLIELNDEIQSLPIMEQENQKVKIQGILKKIKMMHEVLAKFHSIKDETLH</sequence>
<reference evidence="1 2" key="1">
    <citation type="submission" date="2014-06" db="EMBL/GenBank/DDBJ databases">
        <title>Whole Genome Sequences of Three Symbiotic Endozoicomonas Bacteria.</title>
        <authorList>
            <person name="Neave M.J."/>
            <person name="Apprill A."/>
            <person name="Voolstra C.R."/>
        </authorList>
    </citation>
    <scope>NUCLEOTIDE SEQUENCE [LARGE SCALE GENOMIC DNA]</scope>
    <source>
        <strain evidence="1 2">DSM 25634</strain>
    </source>
</reference>
<protein>
    <recommendedName>
        <fullName evidence="3">Prephenate dehydrogenase</fullName>
    </recommendedName>
</protein>